<sequence>MPRAEINPITLEIWWSRLVAIVDESATTLLRTAFSTIIREANDYTVVLLNARGETVAECRAGIPAFAALMGVMTRHVLGKFPLDTWRAGDCVITNHPWIATGHLPDIAMLSPIFHRGELIGFAGTAAHAPDIGGTPTMGATELISEGVLIPPVHMLRGGERNDGMLDLLLGNVRLPGQVLGDLEAQMAAHEVCRRRLTEFLEEIGEADLHAISDAVHAKSEQVMRRAIAAIPDGVYRSSLDADGIEGQPTHIECAVTVAGDQMRIDYSGSSPQVRHAINCTINYTTAYSIYPVKILLDPHTRRNEGSYKPITVTAPAGSIVNANFPAPVMARHLTGHLLSCVIYQALAAVLPEHIIADSGGAPALRVQFSGETQERQPFSLILFASAGMGASSRHDGLATTAFPSNSGSGSIEALEAVAPLLFVKKEYRSDSGGIGRHRGGLGQDIEVENIAGRPLRVVLLGDRERHPALGVLGGGAGASARAEFGHGVVPSLKSISPMPAGARVTLSFAGGGGYGLPAQREREAIARDLDAGFITAEAALRDYGFDLAAAEPAAAGGR</sequence>
<dbReference type="PATRIC" id="fig|1172194.4.peg.640"/>
<evidence type="ECO:0000313" key="2">
    <source>
        <dbReference type="EMBL" id="EIT70535.1"/>
    </source>
</evidence>
<dbReference type="AlphaFoldDB" id="I8TA52"/>
<evidence type="ECO:0000313" key="3">
    <source>
        <dbReference type="Proteomes" id="UP000003704"/>
    </source>
</evidence>
<reference evidence="2 3" key="1">
    <citation type="journal article" date="2012" name="J. Bacteriol.">
        <title>Genome Sequence of n-Alkane-Degrading Hydrocarboniphaga effusa Strain AP103T (ATCC BAA-332T).</title>
        <authorList>
            <person name="Chang H.K."/>
            <person name="Zylstra G.J."/>
            <person name="Chae J.C."/>
        </authorList>
    </citation>
    <scope>NUCLEOTIDE SEQUENCE [LARGE SCALE GENOMIC DNA]</scope>
    <source>
        <strain evidence="2 3">AP103</strain>
    </source>
</reference>
<dbReference type="PANTHER" id="PTHR11365:SF23">
    <property type="entry name" value="HYPOTHETICAL 5-OXOPROLINASE (EUROFUNG)-RELATED"/>
    <property type="match status" value="1"/>
</dbReference>
<dbReference type="Pfam" id="PF02538">
    <property type="entry name" value="Hydantoinase_B"/>
    <property type="match status" value="1"/>
</dbReference>
<protein>
    <recommendedName>
        <fullName evidence="1">Hydantoinase B/oxoprolinase domain-containing protein</fullName>
    </recommendedName>
</protein>
<dbReference type="InterPro" id="IPR045079">
    <property type="entry name" value="Oxoprolinase-like"/>
</dbReference>
<dbReference type="InterPro" id="IPR003692">
    <property type="entry name" value="Hydantoinase_B"/>
</dbReference>
<dbReference type="GO" id="GO:0006749">
    <property type="term" value="P:glutathione metabolic process"/>
    <property type="evidence" value="ECO:0007669"/>
    <property type="project" value="TreeGrafter"/>
</dbReference>
<feature type="domain" description="Hydantoinase B/oxoprolinase" evidence="1">
    <location>
        <begin position="7"/>
        <end position="518"/>
    </location>
</feature>
<keyword evidence="3" id="KW-1185">Reference proteome</keyword>
<name>I8TA52_9GAMM</name>
<proteinExistence type="predicted"/>
<organism evidence="2 3">
    <name type="scientific">Hydrocarboniphaga effusa AP103</name>
    <dbReference type="NCBI Taxonomy" id="1172194"/>
    <lineage>
        <taxon>Bacteria</taxon>
        <taxon>Pseudomonadati</taxon>
        <taxon>Pseudomonadota</taxon>
        <taxon>Gammaproteobacteria</taxon>
        <taxon>Nevskiales</taxon>
        <taxon>Nevskiaceae</taxon>
        <taxon>Hydrocarboniphaga</taxon>
    </lineage>
</organism>
<dbReference type="PANTHER" id="PTHR11365">
    <property type="entry name" value="5-OXOPROLINASE RELATED"/>
    <property type="match status" value="1"/>
</dbReference>
<evidence type="ECO:0000259" key="1">
    <source>
        <dbReference type="Pfam" id="PF02538"/>
    </source>
</evidence>
<dbReference type="OrthoDB" id="5288472at2"/>
<dbReference type="Proteomes" id="UP000003704">
    <property type="component" value="Unassembled WGS sequence"/>
</dbReference>
<dbReference type="RefSeq" id="WP_007183628.1">
    <property type="nucleotide sequence ID" value="NZ_AKGD01000001.1"/>
</dbReference>
<dbReference type="GO" id="GO:0005829">
    <property type="term" value="C:cytosol"/>
    <property type="evidence" value="ECO:0007669"/>
    <property type="project" value="TreeGrafter"/>
</dbReference>
<dbReference type="EMBL" id="AKGD01000001">
    <property type="protein sequence ID" value="EIT70535.1"/>
    <property type="molecule type" value="Genomic_DNA"/>
</dbReference>
<dbReference type="GO" id="GO:0017168">
    <property type="term" value="F:5-oxoprolinase (ATP-hydrolyzing) activity"/>
    <property type="evidence" value="ECO:0007669"/>
    <property type="project" value="TreeGrafter"/>
</dbReference>
<gene>
    <name evidence="2" type="ORF">WQQ_06720</name>
</gene>
<dbReference type="STRING" id="1172194.WQQ_06720"/>
<accession>I8TA52</accession>
<comment type="caution">
    <text evidence="2">The sequence shown here is derived from an EMBL/GenBank/DDBJ whole genome shotgun (WGS) entry which is preliminary data.</text>
</comment>